<evidence type="ECO:0000259" key="6">
    <source>
        <dbReference type="PROSITE" id="PS50255"/>
    </source>
</evidence>
<dbReference type="InterPro" id="IPR001199">
    <property type="entry name" value="Cyt_B5-like_heme/steroid-bd"/>
</dbReference>
<evidence type="ECO:0000256" key="4">
    <source>
        <dbReference type="ARBA" id="ARBA00038168"/>
    </source>
</evidence>
<comment type="similarity">
    <text evidence="4 5">Belongs to the cytochrome b5 family.</text>
</comment>
<keyword evidence="3 5" id="KW-0408">Iron</keyword>
<protein>
    <submittedName>
        <fullName evidence="7">AAEL008606-PA</fullName>
    </submittedName>
</protein>
<dbReference type="GO" id="GO:0016020">
    <property type="term" value="C:membrane"/>
    <property type="evidence" value="ECO:0007669"/>
    <property type="project" value="TreeGrafter"/>
</dbReference>
<name>A0A1S4G2T4_AEDAE</name>
<reference evidence="7" key="3">
    <citation type="submission" date="2012-09" db="EMBL/GenBank/DDBJ databases">
        <authorList>
            <consortium name="VectorBase"/>
        </authorList>
    </citation>
    <scope>NUCLEOTIDE SEQUENCE</scope>
    <source>
        <strain evidence="7">Liverpool</strain>
    </source>
</reference>
<sequence>MSLADTQVLNGPVVDVHSADEVKAAATQSASFFQLAMTALRITATTPSNDRNNNNLRLRKQITLDEVSYHDTMQDCWIVLYDRVYDITDFLEMHPGGHDVLLEHAGRDATIAFIGTGHSKAAFASLKMYEIGELPSHERIYRCQGMLSAAVLPD</sequence>
<dbReference type="SMART" id="SM01117">
    <property type="entry name" value="Cyt-b5"/>
    <property type="match status" value="1"/>
</dbReference>
<reference evidence="7" key="2">
    <citation type="journal article" date="2007" name="Science">
        <title>Genome sequence of Aedes aegypti, a major arbovirus vector.</title>
        <authorList>
            <person name="Nene V."/>
            <person name="Wortman J.R."/>
            <person name="Lawson D."/>
            <person name="Haas B."/>
            <person name="Kodira C."/>
            <person name="Tu Z.J."/>
            <person name="Loftus B."/>
            <person name="Xi Z."/>
            <person name="Megy K."/>
            <person name="Grabherr M."/>
            <person name="Ren Q."/>
            <person name="Zdobnov E.M."/>
            <person name="Lobo N.F."/>
            <person name="Campbell K.S."/>
            <person name="Brown S.E."/>
            <person name="Bonaldo M.F."/>
            <person name="Zhu J."/>
            <person name="Sinkins S.P."/>
            <person name="Hogenkamp D.G."/>
            <person name="Amedeo P."/>
            <person name="Arensburger P."/>
            <person name="Atkinson P.W."/>
            <person name="Bidwell S."/>
            <person name="Biedler J."/>
            <person name="Birney E."/>
            <person name="Bruggner R.V."/>
            <person name="Costas J."/>
            <person name="Coy M.R."/>
            <person name="Crabtree J."/>
            <person name="Crawford M."/>
            <person name="Debruyn B."/>
            <person name="Decaprio D."/>
            <person name="Eiglmeier K."/>
            <person name="Eisenstadt E."/>
            <person name="El-Dorry H."/>
            <person name="Gelbart W.M."/>
            <person name="Gomes S.L."/>
            <person name="Hammond M."/>
            <person name="Hannick L.I."/>
            <person name="Hogan J.R."/>
            <person name="Holmes M.H."/>
            <person name="Jaffe D."/>
            <person name="Johnston J.S."/>
            <person name="Kennedy R.C."/>
            <person name="Koo H."/>
            <person name="Kravitz S."/>
            <person name="Kriventseva E.V."/>
            <person name="Kulp D."/>
            <person name="Labutti K."/>
            <person name="Lee E."/>
            <person name="Li S."/>
            <person name="Lovin D.D."/>
            <person name="Mao C."/>
            <person name="Mauceli E."/>
            <person name="Menck C.F."/>
            <person name="Miller J.R."/>
            <person name="Montgomery P."/>
            <person name="Mori A."/>
            <person name="Nascimento A.L."/>
            <person name="Naveira H.F."/>
            <person name="Nusbaum C."/>
            <person name="O'leary S."/>
            <person name="Orvis J."/>
            <person name="Pertea M."/>
            <person name="Quesneville H."/>
            <person name="Reidenbach K.R."/>
            <person name="Rogers Y.H."/>
            <person name="Roth C.W."/>
            <person name="Schneider J.R."/>
            <person name="Schatz M."/>
            <person name="Shumway M."/>
            <person name="Stanke M."/>
            <person name="Stinson E.O."/>
            <person name="Tubio J.M."/>
            <person name="Vanzee J.P."/>
            <person name="Verjovski-Almeida S."/>
            <person name="Werner D."/>
            <person name="White O."/>
            <person name="Wyder S."/>
            <person name="Zeng Q."/>
            <person name="Zhao Q."/>
            <person name="Zhao Y."/>
            <person name="Hill C.A."/>
            <person name="Raikhel A.S."/>
            <person name="Soares M.B."/>
            <person name="Knudson D.L."/>
            <person name="Lee N.H."/>
            <person name="Galagan J."/>
            <person name="Salzberg S.L."/>
            <person name="Paulsen I.T."/>
            <person name="Dimopoulos G."/>
            <person name="Collins F.H."/>
            <person name="Birren B."/>
            <person name="Fraser-Liggett C.M."/>
            <person name="Severson D.W."/>
        </authorList>
    </citation>
    <scope>NUCLEOTIDE SEQUENCE [LARGE SCALE GENOMIC DNA]</scope>
    <source>
        <strain evidence="7">Liverpool</strain>
    </source>
</reference>
<keyword evidence="2 5" id="KW-0479">Metal-binding</keyword>
<proteinExistence type="inferred from homology"/>
<evidence type="ECO:0000313" key="8">
    <source>
        <dbReference type="Proteomes" id="UP000682892"/>
    </source>
</evidence>
<accession>A0A1S4G2T4</accession>
<evidence type="ECO:0000256" key="1">
    <source>
        <dbReference type="ARBA" id="ARBA00022617"/>
    </source>
</evidence>
<dbReference type="Proteomes" id="UP000682892">
    <property type="component" value="Unassembled WGS sequence"/>
</dbReference>
<dbReference type="Gene3D" id="3.10.120.10">
    <property type="entry name" value="Cytochrome b5-like heme/steroid binding domain"/>
    <property type="match status" value="1"/>
</dbReference>
<dbReference type="HOGENOM" id="CLU_139936_0_0_1"/>
<dbReference type="EMBL" id="CH477519">
    <property type="protein sequence ID" value="EAT39603.1"/>
    <property type="molecule type" value="Genomic_DNA"/>
</dbReference>
<dbReference type="InterPro" id="IPR018506">
    <property type="entry name" value="Cyt_B5_heme-BS"/>
</dbReference>
<organism evidence="7 8">
    <name type="scientific">Aedes aegypti</name>
    <name type="common">Yellowfever mosquito</name>
    <name type="synonym">Culex aegypti</name>
    <dbReference type="NCBI Taxonomy" id="7159"/>
    <lineage>
        <taxon>Eukaryota</taxon>
        <taxon>Metazoa</taxon>
        <taxon>Ecdysozoa</taxon>
        <taxon>Arthropoda</taxon>
        <taxon>Hexapoda</taxon>
        <taxon>Insecta</taxon>
        <taxon>Pterygota</taxon>
        <taxon>Neoptera</taxon>
        <taxon>Endopterygota</taxon>
        <taxon>Diptera</taxon>
        <taxon>Nematocera</taxon>
        <taxon>Culicoidea</taxon>
        <taxon>Culicidae</taxon>
        <taxon>Culicinae</taxon>
        <taxon>Aedini</taxon>
        <taxon>Aedes</taxon>
        <taxon>Stegomyia</taxon>
    </lineage>
</organism>
<dbReference type="GO" id="GO:0046872">
    <property type="term" value="F:metal ion binding"/>
    <property type="evidence" value="ECO:0007669"/>
    <property type="project" value="UniProtKB-UniRule"/>
</dbReference>
<dbReference type="PANTHER" id="PTHR19359">
    <property type="entry name" value="CYTOCHROME B5"/>
    <property type="match status" value="1"/>
</dbReference>
<dbReference type="FunFam" id="3.10.120.10:FF:000007">
    <property type="entry name" value="Sulfite oxidase, mitochondrial"/>
    <property type="match status" value="1"/>
</dbReference>
<dbReference type="Pfam" id="PF00173">
    <property type="entry name" value="Cyt-b5"/>
    <property type="match status" value="1"/>
</dbReference>
<dbReference type="SUPFAM" id="SSF55856">
    <property type="entry name" value="Cytochrome b5-like heme/steroid binding domain"/>
    <property type="match status" value="1"/>
</dbReference>
<evidence type="ECO:0000256" key="5">
    <source>
        <dbReference type="RuleBase" id="RU362121"/>
    </source>
</evidence>
<reference evidence="7" key="1">
    <citation type="submission" date="2005-10" db="EMBL/GenBank/DDBJ databases">
        <authorList>
            <person name="Loftus B.J."/>
            <person name="Nene V.M."/>
            <person name="Hannick L.I."/>
            <person name="Bidwell S."/>
            <person name="Haas B."/>
            <person name="Amedeo P."/>
            <person name="Orvis J."/>
            <person name="Wortman J.R."/>
            <person name="White O.R."/>
            <person name="Salzberg S."/>
            <person name="Shumway M."/>
            <person name="Koo H."/>
            <person name="Zhao Y."/>
            <person name="Holmes M."/>
            <person name="Miller J."/>
            <person name="Schatz M."/>
            <person name="Pop M."/>
            <person name="Pai G."/>
            <person name="Utterback T."/>
            <person name="Rogers Y.-H."/>
            <person name="Kravitz S."/>
            <person name="Fraser C.M."/>
        </authorList>
    </citation>
    <scope>NUCLEOTIDE SEQUENCE</scope>
    <source>
        <strain evidence="7">Liverpool</strain>
    </source>
</reference>
<dbReference type="OMA" id="PSHERIY"/>
<dbReference type="OrthoDB" id="260519at2759"/>
<dbReference type="AlphaFoldDB" id="A0A1S4G2T4"/>
<gene>
    <name evidence="7" type="ORF">AaeL_AAEL008606</name>
</gene>
<feature type="domain" description="Cytochrome b5 heme-binding" evidence="6">
    <location>
        <begin position="59"/>
        <end position="135"/>
    </location>
</feature>
<dbReference type="GO" id="GO:0020037">
    <property type="term" value="F:heme binding"/>
    <property type="evidence" value="ECO:0007669"/>
    <property type="project" value="UniProtKB-UniRule"/>
</dbReference>
<dbReference type="InterPro" id="IPR050668">
    <property type="entry name" value="Cytochrome_b5"/>
</dbReference>
<keyword evidence="1 5" id="KW-0349">Heme</keyword>
<dbReference type="PROSITE" id="PS00191">
    <property type="entry name" value="CYTOCHROME_B5_1"/>
    <property type="match status" value="1"/>
</dbReference>
<evidence type="ECO:0000256" key="3">
    <source>
        <dbReference type="ARBA" id="ARBA00023004"/>
    </source>
</evidence>
<evidence type="ECO:0000313" key="7">
    <source>
        <dbReference type="EMBL" id="EAT39603.1"/>
    </source>
</evidence>
<dbReference type="PANTHER" id="PTHR19359:SF41">
    <property type="entry name" value="GEO08203P1"/>
    <property type="match status" value="1"/>
</dbReference>
<dbReference type="InterPro" id="IPR036400">
    <property type="entry name" value="Cyt_B5-like_heme/steroid_sf"/>
</dbReference>
<evidence type="ECO:0000256" key="2">
    <source>
        <dbReference type="ARBA" id="ARBA00022723"/>
    </source>
</evidence>
<dbReference type="PRINTS" id="PR00363">
    <property type="entry name" value="CYTOCHROMEB5"/>
</dbReference>
<dbReference type="PROSITE" id="PS50255">
    <property type="entry name" value="CYTOCHROME_B5_2"/>
    <property type="match status" value="1"/>
</dbReference>